<dbReference type="InterPro" id="IPR007795">
    <property type="entry name" value="T7SS_EccB"/>
</dbReference>
<evidence type="ECO:0000256" key="1">
    <source>
        <dbReference type="ARBA" id="ARBA00004162"/>
    </source>
</evidence>
<dbReference type="Gene3D" id="2.40.50.910">
    <property type="entry name" value="Type VII secretion system EccB, repeat 3 domain"/>
    <property type="match status" value="1"/>
</dbReference>
<evidence type="ECO:0000313" key="10">
    <source>
        <dbReference type="EMBL" id="MEE2062090.1"/>
    </source>
</evidence>
<evidence type="ECO:0000256" key="8">
    <source>
        <dbReference type="ARBA" id="ARBA00022989"/>
    </source>
</evidence>
<accession>A0ABU7LKK0</accession>
<evidence type="ECO:0000256" key="2">
    <source>
        <dbReference type="ARBA" id="ARBA00008149"/>
    </source>
</evidence>
<evidence type="ECO:0000256" key="6">
    <source>
        <dbReference type="ARBA" id="ARBA00022801"/>
    </source>
</evidence>
<keyword evidence="3" id="KW-1003">Cell membrane</keyword>
<keyword evidence="8" id="KW-1133">Transmembrane helix</keyword>
<evidence type="ECO:0000313" key="11">
    <source>
        <dbReference type="Proteomes" id="UP001336020"/>
    </source>
</evidence>
<keyword evidence="5" id="KW-0547">Nucleotide-binding</keyword>
<protein>
    <submittedName>
        <fullName evidence="10">Type VII secretion protein EccB</fullName>
    </submittedName>
</protein>
<gene>
    <name evidence="10" type="primary">eccB</name>
    <name evidence="10" type="ORF">Q7514_31660</name>
</gene>
<keyword evidence="9" id="KW-0472">Membrane</keyword>
<comment type="subcellular location">
    <subcellularLocation>
        <location evidence="1">Cell membrane</location>
        <topology evidence="1">Single-pass membrane protein</topology>
    </subcellularLocation>
</comment>
<keyword evidence="4" id="KW-0812">Transmembrane</keyword>
<dbReference type="Pfam" id="PF05108">
    <property type="entry name" value="T7SS_ESX1_EccB"/>
    <property type="match status" value="1"/>
</dbReference>
<proteinExistence type="inferred from homology"/>
<dbReference type="PANTHER" id="PTHR40765:SF2">
    <property type="entry name" value="ESX-2 SECRETION SYSTEM ATPASE ECCB2"/>
    <property type="match status" value="1"/>
</dbReference>
<evidence type="ECO:0000256" key="5">
    <source>
        <dbReference type="ARBA" id="ARBA00022741"/>
    </source>
</evidence>
<dbReference type="Gene3D" id="3.30.2390.20">
    <property type="entry name" value="Type VII secretion system EccB, repeat 1 domain"/>
    <property type="match status" value="1"/>
</dbReference>
<dbReference type="InterPro" id="IPR042485">
    <property type="entry name" value="T7SS_EccB_R3"/>
</dbReference>
<dbReference type="RefSeq" id="WP_330137189.1">
    <property type="nucleotide sequence ID" value="NZ_JAUTXY010000027.1"/>
</dbReference>
<dbReference type="EMBL" id="JAUTXY010000027">
    <property type="protein sequence ID" value="MEE2062090.1"/>
    <property type="molecule type" value="Genomic_DNA"/>
</dbReference>
<name>A0ABU7LKK0_9NOCA</name>
<evidence type="ECO:0000256" key="3">
    <source>
        <dbReference type="ARBA" id="ARBA00022475"/>
    </source>
</evidence>
<comment type="similarity">
    <text evidence="2">Belongs to the EccB family.</text>
</comment>
<comment type="caution">
    <text evidence="10">The sequence shown here is derived from an EMBL/GenBank/DDBJ whole genome shotgun (WGS) entry which is preliminary data.</text>
</comment>
<evidence type="ECO:0000256" key="7">
    <source>
        <dbReference type="ARBA" id="ARBA00022840"/>
    </source>
</evidence>
<dbReference type="PANTHER" id="PTHR40765">
    <property type="entry name" value="ESX-2 SECRETION SYSTEM ATPASE ECCB2"/>
    <property type="match status" value="1"/>
</dbReference>
<reference evidence="10 11" key="1">
    <citation type="submission" date="2023-07" db="EMBL/GenBank/DDBJ databases">
        <authorList>
            <person name="Girao M."/>
            <person name="Carvalho M.F."/>
        </authorList>
    </citation>
    <scope>NUCLEOTIDE SEQUENCE [LARGE SCALE GENOMIC DNA]</scope>
    <source>
        <strain evidence="10 11">YIM65754</strain>
    </source>
</reference>
<dbReference type="Proteomes" id="UP001336020">
    <property type="component" value="Unassembled WGS sequence"/>
</dbReference>
<keyword evidence="6" id="KW-0378">Hydrolase</keyword>
<dbReference type="NCBIfam" id="TIGR03919">
    <property type="entry name" value="T7SS_EccB"/>
    <property type="match status" value="1"/>
</dbReference>
<evidence type="ECO:0000256" key="9">
    <source>
        <dbReference type="ARBA" id="ARBA00023136"/>
    </source>
</evidence>
<keyword evidence="11" id="KW-1185">Reference proteome</keyword>
<sequence length="485" mass="50583">MASQPTTRWQVSGYRFLMRRMEHALVRRDVRMIHDPMRSQGRSLMVGMVVACLVLAGCAALALFRPQDRIGNATLVVGRDSGALYVAIDGVFHPAMNLASARLVLDDPAEPTVVADEELESRARGPLVGIPGAPSSLAYVDHDLSWTVCDTVDAGGRKFVTTAVTAGTPEYTGVGGPLDDDEALLMTFDGEYHLVYGGGRAEIDPQDRALTRVLGIDVGSARPVGEGLLAAIPELPELTAPVIPGAGGRPRVGVGDVLVGSVVGLAEPGGQRYYVVLNEGVQEVSSATAQIIHAADSQGVAEIPIVPPDTLKDAPTVHHLAVDTFPAVVPTIVDPADRPVGCLTWKPGEGPDDQRRSELVLSAGSVLPIAQDSIPVAPAQADGQGPNVDVVHIPPGRGTFVQTTSVVPDSERRGALFYIADTGVRYGIADAEAATALGLEGEPARAPWQIVDLLAPGPSLGRAEALLAHDGVAPDPRPAPLGTGE</sequence>
<keyword evidence="7" id="KW-0067">ATP-binding</keyword>
<evidence type="ECO:0000256" key="4">
    <source>
        <dbReference type="ARBA" id="ARBA00022692"/>
    </source>
</evidence>
<organism evidence="10 11">
    <name type="scientific">Rhodococcus artemisiae</name>
    <dbReference type="NCBI Taxonomy" id="714159"/>
    <lineage>
        <taxon>Bacteria</taxon>
        <taxon>Bacillati</taxon>
        <taxon>Actinomycetota</taxon>
        <taxon>Actinomycetes</taxon>
        <taxon>Mycobacteriales</taxon>
        <taxon>Nocardiaceae</taxon>
        <taxon>Rhodococcus</taxon>
    </lineage>
</organism>
<dbReference type="InterPro" id="IPR044857">
    <property type="entry name" value="T7SS_EccB_R1"/>
</dbReference>